<comment type="caution">
    <text evidence="1">The sequence shown here is derived from an EMBL/GenBank/DDBJ whole genome shotgun (WGS) entry which is preliminary data.</text>
</comment>
<dbReference type="EMBL" id="LAZR01065016">
    <property type="protein sequence ID" value="KKK56396.1"/>
    <property type="molecule type" value="Genomic_DNA"/>
</dbReference>
<proteinExistence type="predicted"/>
<evidence type="ECO:0000313" key="1">
    <source>
        <dbReference type="EMBL" id="KKK56396.1"/>
    </source>
</evidence>
<organism evidence="1">
    <name type="scientific">marine sediment metagenome</name>
    <dbReference type="NCBI Taxonomy" id="412755"/>
    <lineage>
        <taxon>unclassified sequences</taxon>
        <taxon>metagenomes</taxon>
        <taxon>ecological metagenomes</taxon>
    </lineage>
</organism>
<gene>
    <name evidence="1" type="ORF">LCGC14_3064950</name>
</gene>
<dbReference type="AlphaFoldDB" id="A0A0F8Z8J7"/>
<name>A0A0F8Z8J7_9ZZZZ</name>
<reference evidence="1" key="1">
    <citation type="journal article" date="2015" name="Nature">
        <title>Complex archaea that bridge the gap between prokaryotes and eukaryotes.</title>
        <authorList>
            <person name="Spang A."/>
            <person name="Saw J.H."/>
            <person name="Jorgensen S.L."/>
            <person name="Zaremba-Niedzwiedzka K."/>
            <person name="Martijn J."/>
            <person name="Lind A.E."/>
            <person name="van Eijk R."/>
            <person name="Schleper C."/>
            <person name="Guy L."/>
            <person name="Ettema T.J."/>
        </authorList>
    </citation>
    <scope>NUCLEOTIDE SEQUENCE</scope>
</reference>
<accession>A0A0F8Z8J7</accession>
<sequence length="118" mass="12766">MSILHRRMETLEQASAELARHLSALELVDLRAQVARLAAVLMEEFGGPTQSEGACEMAVRLLATLQEEKRVLVGALRRIAPRTIPTSTPTPALTPRRVLSATTVEATHQTILRTASGG</sequence>
<protein>
    <submittedName>
        <fullName evidence="1">Uncharacterized protein</fullName>
    </submittedName>
</protein>